<keyword evidence="2" id="KW-1185">Reference proteome</keyword>
<name>A0ABT1XRB2_9SPHN</name>
<gene>
    <name evidence="1" type="ORF">NSO95_05935</name>
</gene>
<organism evidence="1 2">
    <name type="scientific">Parerythrobacter lacustris</name>
    <dbReference type="NCBI Taxonomy" id="2969984"/>
    <lineage>
        <taxon>Bacteria</taxon>
        <taxon>Pseudomonadati</taxon>
        <taxon>Pseudomonadota</taxon>
        <taxon>Alphaproteobacteria</taxon>
        <taxon>Sphingomonadales</taxon>
        <taxon>Erythrobacteraceae</taxon>
        <taxon>Parerythrobacter</taxon>
    </lineage>
</organism>
<dbReference type="Proteomes" id="UP001206067">
    <property type="component" value="Unassembled WGS sequence"/>
</dbReference>
<comment type="caution">
    <text evidence="1">The sequence shown here is derived from an EMBL/GenBank/DDBJ whole genome shotgun (WGS) entry which is preliminary data.</text>
</comment>
<protein>
    <submittedName>
        <fullName evidence="1">Uncharacterized protein</fullName>
    </submittedName>
</protein>
<accession>A0ABT1XRB2</accession>
<reference evidence="1 2" key="1">
    <citation type="submission" date="2022-08" db="EMBL/GenBank/DDBJ databases">
        <title>Polyphasic taxonomy analysis of Qipengyuania sp.RS5-5.</title>
        <authorList>
            <person name="Xamxidin M."/>
            <person name="Wu M."/>
        </authorList>
    </citation>
    <scope>NUCLEOTIDE SEQUENCE [LARGE SCALE GENOMIC DNA]</scope>
    <source>
        <strain evidence="1 2">RS5-5</strain>
    </source>
</reference>
<evidence type="ECO:0000313" key="2">
    <source>
        <dbReference type="Proteomes" id="UP001206067"/>
    </source>
</evidence>
<dbReference type="RefSeq" id="WP_257595240.1">
    <property type="nucleotide sequence ID" value="NZ_JANKHH010000003.1"/>
</dbReference>
<evidence type="ECO:0000313" key="1">
    <source>
        <dbReference type="EMBL" id="MCR2833476.1"/>
    </source>
</evidence>
<sequence length="106" mass="11938">MDRTTQTITIGEHTFVAKSYATAREAQMVRQALFKGNRVEMSGEVPKISEFNTESQFEMTQELIRQMVVSMDGSTENLVDRCLDLPSSEFDELIDGLDAIVSKKKS</sequence>
<proteinExistence type="predicted"/>
<dbReference type="EMBL" id="JANKHH010000003">
    <property type="protein sequence ID" value="MCR2833476.1"/>
    <property type="molecule type" value="Genomic_DNA"/>
</dbReference>